<keyword evidence="3" id="KW-0813">Transport</keyword>
<dbReference type="Pfam" id="PF02321">
    <property type="entry name" value="OEP"/>
    <property type="match status" value="2"/>
</dbReference>
<dbReference type="InterPro" id="IPR003423">
    <property type="entry name" value="OMP_efflux"/>
</dbReference>
<accession>A0A7C4RT51</accession>
<dbReference type="InterPro" id="IPR051906">
    <property type="entry name" value="TolC-like"/>
</dbReference>
<dbReference type="EMBL" id="DSUH01000257">
    <property type="protein sequence ID" value="HGU33420.1"/>
    <property type="molecule type" value="Genomic_DNA"/>
</dbReference>
<keyword evidence="5" id="KW-0812">Transmembrane</keyword>
<dbReference type="GO" id="GO:0015288">
    <property type="term" value="F:porin activity"/>
    <property type="evidence" value="ECO:0007669"/>
    <property type="project" value="TreeGrafter"/>
</dbReference>
<dbReference type="GO" id="GO:1990281">
    <property type="term" value="C:efflux pump complex"/>
    <property type="evidence" value="ECO:0007669"/>
    <property type="project" value="TreeGrafter"/>
</dbReference>
<proteinExistence type="inferred from homology"/>
<evidence type="ECO:0000256" key="4">
    <source>
        <dbReference type="ARBA" id="ARBA00022452"/>
    </source>
</evidence>
<comment type="caution">
    <text evidence="10">The sequence shown here is derived from an EMBL/GenBank/DDBJ whole genome shotgun (WGS) entry which is preliminary data.</text>
</comment>
<dbReference type="SUPFAM" id="SSF56954">
    <property type="entry name" value="Outer membrane efflux proteins (OEP)"/>
    <property type="match status" value="1"/>
</dbReference>
<keyword evidence="6" id="KW-0472">Membrane</keyword>
<organism evidence="10">
    <name type="scientific">Desulfatirhabdium butyrativorans</name>
    <dbReference type="NCBI Taxonomy" id="340467"/>
    <lineage>
        <taxon>Bacteria</taxon>
        <taxon>Pseudomonadati</taxon>
        <taxon>Thermodesulfobacteriota</taxon>
        <taxon>Desulfobacteria</taxon>
        <taxon>Desulfobacterales</taxon>
        <taxon>Desulfatirhabdiaceae</taxon>
        <taxon>Desulfatirhabdium</taxon>
    </lineage>
</organism>
<dbReference type="GO" id="GO:0009279">
    <property type="term" value="C:cell outer membrane"/>
    <property type="evidence" value="ECO:0007669"/>
    <property type="project" value="UniProtKB-SubCell"/>
</dbReference>
<dbReference type="PANTHER" id="PTHR30026:SF20">
    <property type="entry name" value="OUTER MEMBRANE PROTEIN TOLC"/>
    <property type="match status" value="1"/>
</dbReference>
<comment type="similarity">
    <text evidence="2">Belongs to the outer membrane factor (OMF) (TC 1.B.17) family.</text>
</comment>
<evidence type="ECO:0000256" key="7">
    <source>
        <dbReference type="ARBA" id="ARBA00023237"/>
    </source>
</evidence>
<keyword evidence="8" id="KW-0175">Coiled coil</keyword>
<dbReference type="PANTHER" id="PTHR30026">
    <property type="entry name" value="OUTER MEMBRANE PROTEIN TOLC"/>
    <property type="match status" value="1"/>
</dbReference>
<reference evidence="10" key="1">
    <citation type="journal article" date="2020" name="mSystems">
        <title>Genome- and Community-Level Interaction Insights into Carbon Utilization and Element Cycling Functions of Hydrothermarchaeota in Hydrothermal Sediment.</title>
        <authorList>
            <person name="Zhou Z."/>
            <person name="Liu Y."/>
            <person name="Xu W."/>
            <person name="Pan J."/>
            <person name="Luo Z.H."/>
            <person name="Li M."/>
        </authorList>
    </citation>
    <scope>NUCLEOTIDE SEQUENCE [LARGE SCALE GENOMIC DNA]</scope>
    <source>
        <strain evidence="10">SpSt-477</strain>
    </source>
</reference>
<dbReference type="GO" id="GO:0015562">
    <property type="term" value="F:efflux transmembrane transporter activity"/>
    <property type="evidence" value="ECO:0007669"/>
    <property type="project" value="InterPro"/>
</dbReference>
<evidence type="ECO:0000256" key="3">
    <source>
        <dbReference type="ARBA" id="ARBA00022448"/>
    </source>
</evidence>
<evidence type="ECO:0000256" key="5">
    <source>
        <dbReference type="ARBA" id="ARBA00022692"/>
    </source>
</evidence>
<evidence type="ECO:0000313" key="10">
    <source>
        <dbReference type="EMBL" id="HGU33420.1"/>
    </source>
</evidence>
<dbReference type="AlphaFoldDB" id="A0A7C4RT51"/>
<keyword evidence="4" id="KW-1134">Transmembrane beta strand</keyword>
<evidence type="ECO:0000256" key="1">
    <source>
        <dbReference type="ARBA" id="ARBA00004442"/>
    </source>
</evidence>
<protein>
    <submittedName>
        <fullName evidence="10">TolC family protein</fullName>
    </submittedName>
</protein>
<feature type="signal peptide" evidence="9">
    <location>
        <begin position="1"/>
        <end position="29"/>
    </location>
</feature>
<feature type="coiled-coil region" evidence="8">
    <location>
        <begin position="127"/>
        <end position="154"/>
    </location>
</feature>
<sequence length="437" mass="48777">MKTTARYFRKVRWSGALILLLFCTTVAGAETLEEAWQVALAHDNRLKAAQESAAAADESLSSAAANRLPVLKGQAAYSQLNQTPETAITIPPFPSMTIPLLKDDTVFASQMQLSVPLFTSGRISKGIASARAAAEAYRQEVEQVRQQVKFEVAEAFVRVLRAKALVEVAGSHVDSLLAHRQDVLRMDREGLVSRNDVLSVEVALADAKQSLLQAENGLSLAASAYNRLLGRPFDHPVALEWTAQDAFEQSENEEVLRSAAVSRRPELKGLFHQAEAYGARADSIRAEALPQLAAQGSWLHFDQVPLTDNDIWQAGLLLEWNMFDSGVIRHRAAAEERKARMIDHRREDVRTLIELQVRQALLDVQQSVQRKVVSERALEQAEENLKVARNRYVQEIGTHTEVLDAETLRIRSRSNEVQARYDLMLARIRLKYVVGDL</sequence>
<dbReference type="Gene3D" id="1.20.1600.10">
    <property type="entry name" value="Outer membrane efflux proteins (OEP)"/>
    <property type="match status" value="1"/>
</dbReference>
<feature type="coiled-coil region" evidence="8">
    <location>
        <begin position="364"/>
        <end position="398"/>
    </location>
</feature>
<evidence type="ECO:0000256" key="8">
    <source>
        <dbReference type="SAM" id="Coils"/>
    </source>
</evidence>
<keyword evidence="7" id="KW-0998">Cell outer membrane</keyword>
<evidence type="ECO:0000256" key="2">
    <source>
        <dbReference type="ARBA" id="ARBA00007613"/>
    </source>
</evidence>
<name>A0A7C4RT51_9BACT</name>
<keyword evidence="9" id="KW-0732">Signal</keyword>
<evidence type="ECO:0000256" key="9">
    <source>
        <dbReference type="SAM" id="SignalP"/>
    </source>
</evidence>
<feature type="chain" id="PRO_5028319737" evidence="9">
    <location>
        <begin position="30"/>
        <end position="437"/>
    </location>
</feature>
<gene>
    <name evidence="10" type="ORF">ENS29_11255</name>
</gene>
<comment type="subcellular location">
    <subcellularLocation>
        <location evidence="1">Cell outer membrane</location>
    </subcellularLocation>
</comment>
<evidence type="ECO:0000256" key="6">
    <source>
        <dbReference type="ARBA" id="ARBA00023136"/>
    </source>
</evidence>